<evidence type="ECO:0000256" key="2">
    <source>
        <dbReference type="ARBA" id="ARBA00022723"/>
    </source>
</evidence>
<dbReference type="PANTHER" id="PTHR12480:SF21">
    <property type="entry name" value="JMJC DOMAIN-CONTAINING PROTEIN 8"/>
    <property type="match status" value="1"/>
</dbReference>
<dbReference type="GO" id="GO:0016491">
    <property type="term" value="F:oxidoreductase activity"/>
    <property type="evidence" value="ECO:0007669"/>
    <property type="project" value="UniProtKB-KW"/>
</dbReference>
<evidence type="ECO:0000259" key="7">
    <source>
        <dbReference type="PROSITE" id="PS50181"/>
    </source>
</evidence>
<keyword evidence="5" id="KW-0539">Nucleus</keyword>
<dbReference type="InterPro" id="IPR001810">
    <property type="entry name" value="F-box_dom"/>
</dbReference>
<reference evidence="9 10" key="1">
    <citation type="journal article" date="2024" name="Science">
        <title>Giant polyketide synthase enzymes in the biosynthesis of giant marine polyether toxins.</title>
        <authorList>
            <person name="Fallon T.R."/>
            <person name="Shende V.V."/>
            <person name="Wierzbicki I.H."/>
            <person name="Pendleton A.L."/>
            <person name="Watervoot N.F."/>
            <person name="Auber R.P."/>
            <person name="Gonzalez D.J."/>
            <person name="Wisecaver J.H."/>
            <person name="Moore B.S."/>
        </authorList>
    </citation>
    <scope>NUCLEOTIDE SEQUENCE [LARGE SCALE GENOMIC DNA]</scope>
    <source>
        <strain evidence="9 10">12B1</strain>
    </source>
</reference>
<dbReference type="InterPro" id="IPR003347">
    <property type="entry name" value="JmjC_dom"/>
</dbReference>
<gene>
    <name evidence="9" type="ORF">AB1Y20_007852</name>
</gene>
<dbReference type="GO" id="GO:0000987">
    <property type="term" value="F:cis-regulatory region sequence-specific DNA binding"/>
    <property type="evidence" value="ECO:0007669"/>
    <property type="project" value="TreeGrafter"/>
</dbReference>
<accession>A0AB34IVG2</accession>
<name>A0AB34IVG2_PRYPA</name>
<feature type="region of interest" description="Disordered" evidence="6">
    <location>
        <begin position="511"/>
        <end position="536"/>
    </location>
</feature>
<dbReference type="AlphaFoldDB" id="A0AB34IVG2"/>
<keyword evidence="2" id="KW-0479">Metal-binding</keyword>
<dbReference type="FunFam" id="2.60.120.650:FF:000045">
    <property type="entry name" value="F-box protein At1g78280"/>
    <property type="match status" value="1"/>
</dbReference>
<evidence type="ECO:0000259" key="8">
    <source>
        <dbReference type="PROSITE" id="PS51184"/>
    </source>
</evidence>
<organism evidence="9 10">
    <name type="scientific">Prymnesium parvum</name>
    <name type="common">Toxic golden alga</name>
    <dbReference type="NCBI Taxonomy" id="97485"/>
    <lineage>
        <taxon>Eukaryota</taxon>
        <taxon>Haptista</taxon>
        <taxon>Haptophyta</taxon>
        <taxon>Prymnesiophyceae</taxon>
        <taxon>Prymnesiales</taxon>
        <taxon>Prymnesiaceae</taxon>
        <taxon>Prymnesium</taxon>
    </lineage>
</organism>
<protein>
    <recommendedName>
        <fullName evidence="11">JmjC domain-containing protein</fullName>
    </recommendedName>
</protein>
<feature type="region of interest" description="Disordered" evidence="6">
    <location>
        <begin position="1"/>
        <end position="26"/>
    </location>
</feature>
<evidence type="ECO:0000256" key="5">
    <source>
        <dbReference type="ARBA" id="ARBA00023242"/>
    </source>
</evidence>
<sequence length="536" mass="58346">MASPPPTRRLRPSPRPRGIHLDASEPLSIRPHPYNVRPLGSLLLAAPGEPHLRASAGALGSLSSLHDELLLRLLSHLDAASLVACGRASRAMRAFCAAEELWKALVIDGTPPAAPLRFAGSWRLTYARRVRADVEEASAIRAPPLYSDALFAPWFCGTAALPRAWSARENVPRLDGTTLSVADFVRRFESPGVPVVLTNLATQWRAYTSWSEQSLRARFGATLFHVGGLPMALSDFFDYAHSTTDEMPLYLFDKHFAAAAPPLADEYAVPPHFAPRRDLFELLPRHARPDHRWLIVGGARSGSSWHVDPNATSAWNACVVGAKKWVLCPPHAPPPGVTPSADGGSVTCPVSLYEWFRVFHSSLGEGAREVTLRAGEILFVPRGWWHTAINLETTVAITQNYAPRCTAKQVLGFLRAGLSAEESERGLVSGVPDEARADLFHEFERIVRQTLEQPEEEEMPPLGQGATPSDAAPRRHHGWWRELVPTSAPSAPAADLLRGGVRMCGDAFHSAPPSEASDAHAAGEVAPPPTSFRFGF</sequence>
<dbReference type="InterPro" id="IPR041667">
    <property type="entry name" value="Cupin_8"/>
</dbReference>
<dbReference type="SUPFAM" id="SSF81383">
    <property type="entry name" value="F-box domain"/>
    <property type="match status" value="1"/>
</dbReference>
<evidence type="ECO:0000256" key="3">
    <source>
        <dbReference type="ARBA" id="ARBA00023002"/>
    </source>
</evidence>
<dbReference type="Proteomes" id="UP001515480">
    <property type="component" value="Unassembled WGS sequence"/>
</dbReference>
<dbReference type="Pfam" id="PF12937">
    <property type="entry name" value="F-box-like"/>
    <property type="match status" value="1"/>
</dbReference>
<dbReference type="Gene3D" id="2.60.120.650">
    <property type="entry name" value="Cupin"/>
    <property type="match status" value="1"/>
</dbReference>
<evidence type="ECO:0000256" key="4">
    <source>
        <dbReference type="ARBA" id="ARBA00023004"/>
    </source>
</evidence>
<evidence type="ECO:0000313" key="9">
    <source>
        <dbReference type="EMBL" id="KAL1506988.1"/>
    </source>
</evidence>
<dbReference type="PROSITE" id="PS50181">
    <property type="entry name" value="FBOX"/>
    <property type="match status" value="1"/>
</dbReference>
<feature type="domain" description="F-box" evidence="7">
    <location>
        <begin position="59"/>
        <end position="105"/>
    </location>
</feature>
<dbReference type="GO" id="GO:0046872">
    <property type="term" value="F:metal ion binding"/>
    <property type="evidence" value="ECO:0007669"/>
    <property type="project" value="UniProtKB-KW"/>
</dbReference>
<keyword evidence="3" id="KW-0560">Oxidoreductase</keyword>
<evidence type="ECO:0000256" key="6">
    <source>
        <dbReference type="SAM" id="MobiDB-lite"/>
    </source>
</evidence>
<dbReference type="InterPro" id="IPR036047">
    <property type="entry name" value="F-box-like_dom_sf"/>
</dbReference>
<evidence type="ECO:0008006" key="11">
    <source>
        <dbReference type="Google" id="ProtNLM"/>
    </source>
</evidence>
<proteinExistence type="predicted"/>
<dbReference type="InterPro" id="IPR050910">
    <property type="entry name" value="JMJD6_ArgDemeth/LysHydrox"/>
</dbReference>
<feature type="compositionally biased region" description="Basic residues" evidence="6">
    <location>
        <begin position="8"/>
        <end position="18"/>
    </location>
</feature>
<dbReference type="Pfam" id="PF13621">
    <property type="entry name" value="Cupin_8"/>
    <property type="match status" value="1"/>
</dbReference>
<comment type="caution">
    <text evidence="9">The sequence shown here is derived from an EMBL/GenBank/DDBJ whole genome shotgun (WGS) entry which is preliminary data.</text>
</comment>
<dbReference type="GO" id="GO:0005634">
    <property type="term" value="C:nucleus"/>
    <property type="evidence" value="ECO:0007669"/>
    <property type="project" value="UniProtKB-SubCell"/>
</dbReference>
<feature type="region of interest" description="Disordered" evidence="6">
    <location>
        <begin position="451"/>
        <end position="473"/>
    </location>
</feature>
<evidence type="ECO:0000256" key="1">
    <source>
        <dbReference type="ARBA" id="ARBA00004123"/>
    </source>
</evidence>
<evidence type="ECO:0000313" key="10">
    <source>
        <dbReference type="Proteomes" id="UP001515480"/>
    </source>
</evidence>
<comment type="subcellular location">
    <subcellularLocation>
        <location evidence="1">Nucleus</location>
    </subcellularLocation>
</comment>
<dbReference type="SMART" id="SM00558">
    <property type="entry name" value="JmjC"/>
    <property type="match status" value="1"/>
</dbReference>
<dbReference type="SUPFAM" id="SSF51197">
    <property type="entry name" value="Clavaminate synthase-like"/>
    <property type="match status" value="1"/>
</dbReference>
<dbReference type="PANTHER" id="PTHR12480">
    <property type="entry name" value="ARGININE DEMETHYLASE AND LYSYL-HYDROXYLASE JMJD"/>
    <property type="match status" value="1"/>
</dbReference>
<dbReference type="EMBL" id="JBGBPQ010000018">
    <property type="protein sequence ID" value="KAL1506988.1"/>
    <property type="molecule type" value="Genomic_DNA"/>
</dbReference>
<keyword evidence="4" id="KW-0408">Iron</keyword>
<feature type="domain" description="JmjC" evidence="8">
    <location>
        <begin position="258"/>
        <end position="418"/>
    </location>
</feature>
<dbReference type="PROSITE" id="PS51184">
    <property type="entry name" value="JMJC"/>
    <property type="match status" value="1"/>
</dbReference>
<keyword evidence="10" id="KW-1185">Reference proteome</keyword>
<dbReference type="Gene3D" id="1.20.1280.50">
    <property type="match status" value="1"/>
</dbReference>